<dbReference type="GO" id="GO:0017025">
    <property type="term" value="F:TBP-class protein binding"/>
    <property type="evidence" value="ECO:0007669"/>
    <property type="project" value="InterPro"/>
</dbReference>
<dbReference type="GO" id="GO:0003677">
    <property type="term" value="F:DNA binding"/>
    <property type="evidence" value="ECO:0007669"/>
    <property type="project" value="InterPro"/>
</dbReference>
<comment type="caution">
    <text evidence="3">The sequence shown here is derived from an EMBL/GenBank/DDBJ whole genome shotgun (WGS) entry which is preliminary data.</text>
</comment>
<dbReference type="InterPro" id="IPR027417">
    <property type="entry name" value="P-loop_NTPase"/>
</dbReference>
<dbReference type="InterPro" id="IPR049730">
    <property type="entry name" value="SNF2/RAD54-like_C"/>
</dbReference>
<dbReference type="OrthoDB" id="10252227at2759"/>
<keyword evidence="4" id="KW-1185">Reference proteome</keyword>
<dbReference type="CDD" id="cd18793">
    <property type="entry name" value="SF2_C_SNF"/>
    <property type="match status" value="1"/>
</dbReference>
<dbReference type="PANTHER" id="PTHR36498:SF1">
    <property type="entry name" value="TATA-BINDING PROTEIN-ASSOCIATED FACTOR 172"/>
    <property type="match status" value="1"/>
</dbReference>
<feature type="domain" description="Helicase C-terminal" evidence="2">
    <location>
        <begin position="1"/>
        <end position="130"/>
    </location>
</feature>
<dbReference type="STRING" id="448386.A0A2V3IGR6"/>
<dbReference type="GO" id="GO:0016887">
    <property type="term" value="F:ATP hydrolysis activity"/>
    <property type="evidence" value="ECO:0007669"/>
    <property type="project" value="InterPro"/>
</dbReference>
<dbReference type="AlphaFoldDB" id="A0A2V3IGR6"/>
<gene>
    <name evidence="3" type="ORF">BWQ96_08971</name>
</gene>
<evidence type="ECO:0000313" key="3">
    <source>
        <dbReference type="EMBL" id="PXF41296.1"/>
    </source>
</evidence>
<name>A0A2V3IGR6_9FLOR</name>
<dbReference type="Pfam" id="PF00271">
    <property type="entry name" value="Helicase_C"/>
    <property type="match status" value="1"/>
</dbReference>
<keyword evidence="1" id="KW-0378">Hydrolase</keyword>
<dbReference type="EMBL" id="NBIV01000223">
    <property type="protein sequence ID" value="PXF41296.1"/>
    <property type="molecule type" value="Genomic_DNA"/>
</dbReference>
<evidence type="ECO:0000256" key="1">
    <source>
        <dbReference type="ARBA" id="ARBA00022801"/>
    </source>
</evidence>
<reference evidence="3 4" key="1">
    <citation type="journal article" date="2018" name="Mol. Biol. Evol.">
        <title>Analysis of the draft genome of the red seaweed Gracilariopsis chorda provides insights into genome size evolution in Rhodophyta.</title>
        <authorList>
            <person name="Lee J."/>
            <person name="Yang E.C."/>
            <person name="Graf L."/>
            <person name="Yang J.H."/>
            <person name="Qiu H."/>
            <person name="Zel Zion U."/>
            <person name="Chan C.X."/>
            <person name="Stephens T.G."/>
            <person name="Weber A.P.M."/>
            <person name="Boo G.H."/>
            <person name="Boo S.M."/>
            <person name="Kim K.M."/>
            <person name="Shin Y."/>
            <person name="Jung M."/>
            <person name="Lee S.J."/>
            <person name="Yim H.S."/>
            <person name="Lee J.H."/>
            <person name="Bhattacharya D."/>
            <person name="Yoon H.S."/>
        </authorList>
    </citation>
    <scope>NUCLEOTIDE SEQUENCE [LARGE SCALE GENOMIC DNA]</scope>
    <source>
        <strain evidence="3 4">SKKU-2015</strain>
        <tissue evidence="3">Whole body</tissue>
    </source>
</reference>
<sequence>MLDIVEKDLFGVHMPNVTHMMLDGTVEATRRQSIITRFSADPTIECLSQTTHVGRLGPDLTGADTVMFLEHEWNPTKDLQSMDLAHRLGQKRTVNVYRLITHRTLEEKIMSIQKIKTHIANAVVNRENVNSQSMNTDDLLHFFKVYSAEAL</sequence>
<dbReference type="SUPFAM" id="SSF52540">
    <property type="entry name" value="P-loop containing nucleoside triphosphate hydrolases"/>
    <property type="match status" value="1"/>
</dbReference>
<evidence type="ECO:0000259" key="2">
    <source>
        <dbReference type="PROSITE" id="PS51194"/>
    </source>
</evidence>
<dbReference type="PANTHER" id="PTHR36498">
    <property type="entry name" value="TATA-BINDING PROTEIN-ASSOCIATED FACTOR 172"/>
    <property type="match status" value="1"/>
</dbReference>
<organism evidence="3 4">
    <name type="scientific">Gracilariopsis chorda</name>
    <dbReference type="NCBI Taxonomy" id="448386"/>
    <lineage>
        <taxon>Eukaryota</taxon>
        <taxon>Rhodophyta</taxon>
        <taxon>Florideophyceae</taxon>
        <taxon>Rhodymeniophycidae</taxon>
        <taxon>Gracilariales</taxon>
        <taxon>Gracilariaceae</taxon>
        <taxon>Gracilariopsis</taxon>
    </lineage>
</organism>
<dbReference type="Gene3D" id="3.40.50.300">
    <property type="entry name" value="P-loop containing nucleotide triphosphate hydrolases"/>
    <property type="match status" value="1"/>
</dbReference>
<dbReference type="InterPro" id="IPR001650">
    <property type="entry name" value="Helicase_C-like"/>
</dbReference>
<proteinExistence type="predicted"/>
<accession>A0A2V3IGR6</accession>
<dbReference type="InterPro" id="IPR044972">
    <property type="entry name" value="Mot1"/>
</dbReference>
<dbReference type="PROSITE" id="PS51194">
    <property type="entry name" value="HELICASE_CTER"/>
    <property type="match status" value="1"/>
</dbReference>
<dbReference type="Proteomes" id="UP000247409">
    <property type="component" value="Unassembled WGS sequence"/>
</dbReference>
<evidence type="ECO:0000313" key="4">
    <source>
        <dbReference type="Proteomes" id="UP000247409"/>
    </source>
</evidence>
<protein>
    <recommendedName>
        <fullName evidence="2">Helicase C-terminal domain-containing protein</fullName>
    </recommendedName>
</protein>